<protein>
    <submittedName>
        <fullName evidence="1">Uncharacterized protein</fullName>
    </submittedName>
</protein>
<sequence>MEFLKVFMINVVIIIQKTKKKLSLKGS</sequence>
<dbReference type="EMBL" id="GBXM01097686">
    <property type="protein sequence ID" value="JAH10891.1"/>
    <property type="molecule type" value="Transcribed_RNA"/>
</dbReference>
<reference evidence="1" key="2">
    <citation type="journal article" date="2015" name="Fish Shellfish Immunol.">
        <title>Early steps in the European eel (Anguilla anguilla)-Vibrio vulnificus interaction in the gills: Role of the RtxA13 toxin.</title>
        <authorList>
            <person name="Callol A."/>
            <person name="Pajuelo D."/>
            <person name="Ebbesson L."/>
            <person name="Teles M."/>
            <person name="MacKenzie S."/>
            <person name="Amaro C."/>
        </authorList>
    </citation>
    <scope>NUCLEOTIDE SEQUENCE</scope>
</reference>
<accession>A0A0E9Q1Y2</accession>
<name>A0A0E9Q1Y2_ANGAN</name>
<proteinExistence type="predicted"/>
<organism evidence="1">
    <name type="scientific">Anguilla anguilla</name>
    <name type="common">European freshwater eel</name>
    <name type="synonym">Muraena anguilla</name>
    <dbReference type="NCBI Taxonomy" id="7936"/>
    <lineage>
        <taxon>Eukaryota</taxon>
        <taxon>Metazoa</taxon>
        <taxon>Chordata</taxon>
        <taxon>Craniata</taxon>
        <taxon>Vertebrata</taxon>
        <taxon>Euteleostomi</taxon>
        <taxon>Actinopterygii</taxon>
        <taxon>Neopterygii</taxon>
        <taxon>Teleostei</taxon>
        <taxon>Anguilliformes</taxon>
        <taxon>Anguillidae</taxon>
        <taxon>Anguilla</taxon>
    </lineage>
</organism>
<dbReference type="AlphaFoldDB" id="A0A0E9Q1Y2"/>
<reference evidence="1" key="1">
    <citation type="submission" date="2014-11" db="EMBL/GenBank/DDBJ databases">
        <authorList>
            <person name="Amaro Gonzalez C."/>
        </authorList>
    </citation>
    <scope>NUCLEOTIDE SEQUENCE</scope>
</reference>
<evidence type="ECO:0000313" key="1">
    <source>
        <dbReference type="EMBL" id="JAH10891.1"/>
    </source>
</evidence>